<evidence type="ECO:0000313" key="1">
    <source>
        <dbReference type="EMBL" id="KCW52618.1"/>
    </source>
</evidence>
<proteinExistence type="predicted"/>
<gene>
    <name evidence="1" type="ORF">EUGRSUZ_J01989</name>
</gene>
<dbReference type="AlphaFoldDB" id="A0A059AFK3"/>
<protein>
    <submittedName>
        <fullName evidence="1">Uncharacterized protein</fullName>
    </submittedName>
</protein>
<organism evidence="1">
    <name type="scientific">Eucalyptus grandis</name>
    <name type="common">Flooded gum</name>
    <dbReference type="NCBI Taxonomy" id="71139"/>
    <lineage>
        <taxon>Eukaryota</taxon>
        <taxon>Viridiplantae</taxon>
        <taxon>Streptophyta</taxon>
        <taxon>Embryophyta</taxon>
        <taxon>Tracheophyta</taxon>
        <taxon>Spermatophyta</taxon>
        <taxon>Magnoliopsida</taxon>
        <taxon>eudicotyledons</taxon>
        <taxon>Gunneridae</taxon>
        <taxon>Pentapetalae</taxon>
        <taxon>rosids</taxon>
        <taxon>malvids</taxon>
        <taxon>Myrtales</taxon>
        <taxon>Myrtaceae</taxon>
        <taxon>Myrtoideae</taxon>
        <taxon>Eucalypteae</taxon>
        <taxon>Eucalyptus</taxon>
    </lineage>
</organism>
<dbReference type="Gramene" id="KCW52618">
    <property type="protein sequence ID" value="KCW52618"/>
    <property type="gene ID" value="EUGRSUZ_J01989"/>
</dbReference>
<dbReference type="InParanoid" id="A0A059AFK3"/>
<sequence length="75" mass="8633">MAFGTRLMYFFHRCVMRRQATHSDKGVLRPVKKRGFEGSYIEAECESCTTQSLATRTTSWVGRVGSIRTKKWIVS</sequence>
<reference evidence="1" key="1">
    <citation type="submission" date="2013-07" db="EMBL/GenBank/DDBJ databases">
        <title>The genome of Eucalyptus grandis.</title>
        <authorList>
            <person name="Schmutz J."/>
            <person name="Hayes R."/>
            <person name="Myburg A."/>
            <person name="Tuskan G."/>
            <person name="Grattapaglia D."/>
            <person name="Rokhsar D.S."/>
        </authorList>
    </citation>
    <scope>NUCLEOTIDE SEQUENCE</scope>
    <source>
        <tissue evidence="1">Leaf extractions</tissue>
    </source>
</reference>
<dbReference type="EMBL" id="KK198762">
    <property type="protein sequence ID" value="KCW52618.1"/>
    <property type="molecule type" value="Genomic_DNA"/>
</dbReference>
<accession>A0A059AFK3</accession>
<name>A0A059AFK3_EUCGR</name>